<keyword evidence="11" id="KW-0653">Protein transport</keyword>
<feature type="transmembrane region" description="Helical" evidence="18">
    <location>
        <begin position="290"/>
        <end position="308"/>
    </location>
</feature>
<evidence type="ECO:0000256" key="18">
    <source>
        <dbReference type="SAM" id="Phobius"/>
    </source>
</evidence>
<keyword evidence="4" id="KW-0813">Transport</keyword>
<dbReference type="InterPro" id="IPR017907">
    <property type="entry name" value="Znf_RING_CS"/>
</dbReference>
<evidence type="ECO:0000256" key="15">
    <source>
        <dbReference type="ARBA" id="ARBA00032511"/>
    </source>
</evidence>
<evidence type="ECO:0000256" key="2">
    <source>
        <dbReference type="ARBA" id="ARBA00004906"/>
    </source>
</evidence>
<dbReference type="Pfam" id="PF04757">
    <property type="entry name" value="Pex2_Pex12"/>
    <property type="match status" value="1"/>
</dbReference>
<evidence type="ECO:0000256" key="3">
    <source>
        <dbReference type="ARBA" id="ARBA00008704"/>
    </source>
</evidence>
<keyword evidence="10" id="KW-0862">Zinc</keyword>
<gene>
    <name evidence="20" type="primary">PEX2</name>
    <name evidence="20" type="ORF">IWQ62_002540</name>
</gene>
<evidence type="ECO:0000256" key="11">
    <source>
        <dbReference type="ARBA" id="ARBA00022927"/>
    </source>
</evidence>
<name>A0A9W8AWI1_9FUNG</name>
<dbReference type="GO" id="GO:0005778">
    <property type="term" value="C:peroxisomal membrane"/>
    <property type="evidence" value="ECO:0007669"/>
    <property type="project" value="UniProtKB-SubCell"/>
</dbReference>
<comment type="catalytic activity">
    <reaction evidence="16">
        <text>[E2 ubiquitin-conjugating enzyme]-S-ubiquitinyl-L-cysteine + [acceptor protein]-L-cysteine = [E2 ubiquitin-conjugating enzyme]-L-cysteine + [acceptor protein]-S-ubiquitinyl-L-cysteine.</text>
        <dbReference type="EC" id="2.3.2.36"/>
    </reaction>
</comment>
<feature type="domain" description="RING-type" evidence="19">
    <location>
        <begin position="356"/>
        <end position="428"/>
    </location>
</feature>
<keyword evidence="21" id="KW-1185">Reference proteome</keyword>
<evidence type="ECO:0000256" key="10">
    <source>
        <dbReference type="ARBA" id="ARBA00022833"/>
    </source>
</evidence>
<keyword evidence="7" id="KW-0479">Metal-binding</keyword>
<evidence type="ECO:0000256" key="4">
    <source>
        <dbReference type="ARBA" id="ARBA00022448"/>
    </source>
</evidence>
<organism evidence="20 21">
    <name type="scientific">Dispira parvispora</name>
    <dbReference type="NCBI Taxonomy" id="1520584"/>
    <lineage>
        <taxon>Eukaryota</taxon>
        <taxon>Fungi</taxon>
        <taxon>Fungi incertae sedis</taxon>
        <taxon>Zoopagomycota</taxon>
        <taxon>Kickxellomycotina</taxon>
        <taxon>Dimargaritomycetes</taxon>
        <taxon>Dimargaritales</taxon>
        <taxon>Dimargaritaceae</taxon>
        <taxon>Dispira</taxon>
    </lineage>
</organism>
<evidence type="ECO:0000256" key="12">
    <source>
        <dbReference type="ARBA" id="ARBA00022989"/>
    </source>
</evidence>
<sequence length="454" mass="51882">MSNPVEVGNPEDNLQGTTHAELNTNLPSLSDQGLAAIQPSEPFWDPLTRAMEPDVQAWRDRLQARVPSPATRPPWVSNWLQFCLTPHPKPAGGDYHVSRVSQLDSDLLDTELITNLWERWQEGIKYFRSSLTDKLQPEITALLQLVVYYLTVGGPQNATYGAQLQNLKYRNEFKHARNPQRVTHAPLSRFQVAAYGILLVGGRYSWTRLNQWLTTQGWSEAPRRSWRKRIWHLVQKLDAWYHVLALVNFLVFIYAGRYKSVLTRLLGMRMVYARSQMYHGVSYEYMNRQMVWYGFTEFLLFVLPLINIRRIRQSISSGAQMMMRPWQNTRLGQWLGVTHGNRTSVGNKDTTPPYICLICVQGGPGANQIQQLTTGALPGEPAGATGSHQPKSYRVRVPYVTNCGHFYCYVCISTQMALDGDHHNCLRCGKPVLTIQRLPTDHWQELVSVEKNGS</sequence>
<dbReference type="Proteomes" id="UP001150925">
    <property type="component" value="Unassembled WGS sequence"/>
</dbReference>
<comment type="subcellular location">
    <subcellularLocation>
        <location evidence="1">Peroxisome membrane</location>
        <topology evidence="1">Multi-pass membrane protein</topology>
    </subcellularLocation>
</comment>
<evidence type="ECO:0000256" key="13">
    <source>
        <dbReference type="ARBA" id="ARBA00023136"/>
    </source>
</evidence>
<accession>A0A9W8AWI1</accession>
<reference evidence="20" key="1">
    <citation type="submission" date="2022-07" db="EMBL/GenBank/DDBJ databases">
        <title>Phylogenomic reconstructions and comparative analyses of Kickxellomycotina fungi.</title>
        <authorList>
            <person name="Reynolds N.K."/>
            <person name="Stajich J.E."/>
            <person name="Barry K."/>
            <person name="Grigoriev I.V."/>
            <person name="Crous P."/>
            <person name="Smith M.E."/>
        </authorList>
    </citation>
    <scope>NUCLEOTIDE SEQUENCE</scope>
    <source>
        <strain evidence="20">RSA 1196</strain>
    </source>
</reference>
<keyword evidence="5" id="KW-0808">Transferase</keyword>
<dbReference type="SMART" id="SM00184">
    <property type="entry name" value="RING"/>
    <property type="match status" value="1"/>
</dbReference>
<evidence type="ECO:0000256" key="6">
    <source>
        <dbReference type="ARBA" id="ARBA00022692"/>
    </source>
</evidence>
<dbReference type="EMBL" id="JANBPY010000554">
    <property type="protein sequence ID" value="KAJ1965933.1"/>
    <property type="molecule type" value="Genomic_DNA"/>
</dbReference>
<feature type="transmembrane region" description="Helical" evidence="18">
    <location>
        <begin position="237"/>
        <end position="256"/>
    </location>
</feature>
<keyword evidence="9" id="KW-0833">Ubl conjugation pathway</keyword>
<comment type="similarity">
    <text evidence="3">Belongs to the pex2/pex10/pex12 family.</text>
</comment>
<evidence type="ECO:0000313" key="20">
    <source>
        <dbReference type="EMBL" id="KAJ1965933.1"/>
    </source>
</evidence>
<evidence type="ECO:0000256" key="16">
    <source>
        <dbReference type="ARBA" id="ARBA00034438"/>
    </source>
</evidence>
<dbReference type="SUPFAM" id="SSF57850">
    <property type="entry name" value="RING/U-box"/>
    <property type="match status" value="1"/>
</dbReference>
<dbReference type="GO" id="GO:0016562">
    <property type="term" value="P:protein import into peroxisome matrix, receptor recycling"/>
    <property type="evidence" value="ECO:0007669"/>
    <property type="project" value="UniProtKB-ARBA"/>
</dbReference>
<comment type="caution">
    <text evidence="20">The sequence shown here is derived from an EMBL/GenBank/DDBJ whole genome shotgun (WGS) entry which is preliminary data.</text>
</comment>
<protein>
    <recommendedName>
        <fullName evidence="17">RING-type E3 ubiquitin transferase (cysteine targeting)</fullName>
        <ecNumber evidence="17">2.3.2.36</ecNumber>
    </recommendedName>
    <alternativeName>
        <fullName evidence="15">Peroxin-2</fullName>
    </alternativeName>
</protein>
<dbReference type="GO" id="GO:0016567">
    <property type="term" value="P:protein ubiquitination"/>
    <property type="evidence" value="ECO:0007669"/>
    <property type="project" value="UniProtKB-ARBA"/>
</dbReference>
<keyword evidence="8" id="KW-0863">Zinc-finger</keyword>
<evidence type="ECO:0000256" key="9">
    <source>
        <dbReference type="ARBA" id="ARBA00022786"/>
    </source>
</evidence>
<comment type="pathway">
    <text evidence="2">Protein modification; protein ubiquitination.</text>
</comment>
<dbReference type="EC" id="2.3.2.36" evidence="17"/>
<dbReference type="PANTHER" id="PTHR48178">
    <property type="entry name" value="PEROXISOME BIOGENESIS FACTOR 2"/>
    <property type="match status" value="1"/>
</dbReference>
<evidence type="ECO:0000256" key="5">
    <source>
        <dbReference type="ARBA" id="ARBA00022679"/>
    </source>
</evidence>
<keyword evidence="6 18" id="KW-0812">Transmembrane</keyword>
<evidence type="ECO:0000313" key="21">
    <source>
        <dbReference type="Proteomes" id="UP001150925"/>
    </source>
</evidence>
<evidence type="ECO:0000256" key="17">
    <source>
        <dbReference type="ARBA" id="ARBA00034523"/>
    </source>
</evidence>
<dbReference type="InterPro" id="IPR006845">
    <property type="entry name" value="Pex_N"/>
</dbReference>
<dbReference type="GO" id="GO:0061630">
    <property type="term" value="F:ubiquitin protein ligase activity"/>
    <property type="evidence" value="ECO:0007669"/>
    <property type="project" value="UniProtKB-EC"/>
</dbReference>
<dbReference type="InterPro" id="IPR013083">
    <property type="entry name" value="Znf_RING/FYVE/PHD"/>
</dbReference>
<keyword evidence="13 18" id="KW-0472">Membrane</keyword>
<proteinExistence type="inferred from homology"/>
<dbReference type="PANTHER" id="PTHR48178:SF1">
    <property type="entry name" value="PEROXISOME BIOGENESIS FACTOR 2"/>
    <property type="match status" value="1"/>
</dbReference>
<dbReference type="PROSITE" id="PS00518">
    <property type="entry name" value="ZF_RING_1"/>
    <property type="match status" value="1"/>
</dbReference>
<dbReference type="GO" id="GO:0008270">
    <property type="term" value="F:zinc ion binding"/>
    <property type="evidence" value="ECO:0007669"/>
    <property type="project" value="UniProtKB-KW"/>
</dbReference>
<evidence type="ECO:0000256" key="14">
    <source>
        <dbReference type="ARBA" id="ARBA00023140"/>
    </source>
</evidence>
<dbReference type="InterPro" id="IPR025654">
    <property type="entry name" value="PEX2/10"/>
</dbReference>
<evidence type="ECO:0000256" key="7">
    <source>
        <dbReference type="ARBA" id="ARBA00022723"/>
    </source>
</evidence>
<keyword evidence="14" id="KW-0576">Peroxisome</keyword>
<evidence type="ECO:0000256" key="8">
    <source>
        <dbReference type="ARBA" id="ARBA00022771"/>
    </source>
</evidence>
<keyword evidence="12 18" id="KW-1133">Transmembrane helix</keyword>
<evidence type="ECO:0000259" key="19">
    <source>
        <dbReference type="SMART" id="SM00184"/>
    </source>
</evidence>
<dbReference type="AlphaFoldDB" id="A0A9W8AWI1"/>
<evidence type="ECO:0000256" key="1">
    <source>
        <dbReference type="ARBA" id="ARBA00004585"/>
    </source>
</evidence>
<dbReference type="Gene3D" id="3.30.40.10">
    <property type="entry name" value="Zinc/RING finger domain, C3HC4 (zinc finger)"/>
    <property type="match status" value="1"/>
</dbReference>
<dbReference type="OrthoDB" id="1701437at2759"/>
<dbReference type="InterPro" id="IPR001841">
    <property type="entry name" value="Znf_RING"/>
</dbReference>